<dbReference type="NCBIfam" id="TIGR00632">
    <property type="entry name" value="vsr"/>
    <property type="match status" value="1"/>
</dbReference>
<keyword evidence="4 6" id="KW-0378">Hydrolase</keyword>
<dbReference type="EC" id="3.1.-.-" evidence="6"/>
<evidence type="ECO:0000256" key="2">
    <source>
        <dbReference type="ARBA" id="ARBA00022759"/>
    </source>
</evidence>
<keyword evidence="3 6" id="KW-0227">DNA damage</keyword>
<sequence length="153" mass="18137">MKNSPVPEPRDPLTPQQRSERMSRIRSRDTKPEMCIRRLVHGMGYRYRLHRRGVPGTPDLVFSSRKKVIFVHGCFWHLHGCTHYKMPQTRREFWLKKLEANVQRDQRVLLELANLGWESLVIWECELRDVASLRNRIVDFLGSASKKRDTGKK</sequence>
<evidence type="ECO:0000256" key="4">
    <source>
        <dbReference type="ARBA" id="ARBA00022801"/>
    </source>
</evidence>
<feature type="compositionally biased region" description="Basic and acidic residues" evidence="7">
    <location>
        <begin position="18"/>
        <end position="29"/>
    </location>
</feature>
<evidence type="ECO:0000256" key="3">
    <source>
        <dbReference type="ARBA" id="ARBA00022763"/>
    </source>
</evidence>
<name>A0A5P3VH39_9BURK</name>
<dbReference type="SUPFAM" id="SSF52980">
    <property type="entry name" value="Restriction endonuclease-like"/>
    <property type="match status" value="1"/>
</dbReference>
<comment type="function">
    <text evidence="6">May nick specific sequences that contain T:G mispairs resulting from m5C-deamination.</text>
</comment>
<dbReference type="REBASE" id="333885">
    <property type="entry name" value="V.CoxT2ORF12780P"/>
</dbReference>
<evidence type="ECO:0000313" key="9">
    <source>
        <dbReference type="Proteomes" id="UP000325743"/>
    </source>
</evidence>
<dbReference type="Proteomes" id="UP000325743">
    <property type="component" value="Chromosome 2"/>
</dbReference>
<keyword evidence="1 6" id="KW-0540">Nuclease</keyword>
<evidence type="ECO:0000256" key="1">
    <source>
        <dbReference type="ARBA" id="ARBA00022722"/>
    </source>
</evidence>
<reference evidence="8 9" key="1">
    <citation type="submission" date="2018-09" db="EMBL/GenBank/DDBJ databases">
        <title>Complete genome sequence of Cupriavidus oxalaticus T2, a bacterium capable of phenol tolerance and degradation.</title>
        <authorList>
            <person name="Yan J."/>
        </authorList>
    </citation>
    <scope>NUCLEOTIDE SEQUENCE [LARGE SCALE GENOMIC DNA]</scope>
    <source>
        <strain evidence="8 9">T2</strain>
    </source>
</reference>
<feature type="region of interest" description="Disordered" evidence="7">
    <location>
        <begin position="1"/>
        <end position="29"/>
    </location>
</feature>
<dbReference type="Pfam" id="PF03852">
    <property type="entry name" value="Vsr"/>
    <property type="match status" value="1"/>
</dbReference>
<dbReference type="AlphaFoldDB" id="A0A5P3VH39"/>
<dbReference type="InterPro" id="IPR011335">
    <property type="entry name" value="Restrct_endonuc-II-like"/>
</dbReference>
<protein>
    <recommendedName>
        <fullName evidence="6">Very short patch repair endonuclease</fullName>
        <ecNumber evidence="6">3.1.-.-</ecNumber>
    </recommendedName>
</protein>
<gene>
    <name evidence="8" type="primary">vsr</name>
    <name evidence="8" type="ORF">D2917_12765</name>
</gene>
<dbReference type="GO" id="GO:0016787">
    <property type="term" value="F:hydrolase activity"/>
    <property type="evidence" value="ECO:0007669"/>
    <property type="project" value="UniProtKB-KW"/>
</dbReference>
<organism evidence="8 9">
    <name type="scientific">Cupriavidus oxalaticus</name>
    <dbReference type="NCBI Taxonomy" id="96344"/>
    <lineage>
        <taxon>Bacteria</taxon>
        <taxon>Pseudomonadati</taxon>
        <taxon>Pseudomonadota</taxon>
        <taxon>Betaproteobacteria</taxon>
        <taxon>Burkholderiales</taxon>
        <taxon>Burkholderiaceae</taxon>
        <taxon>Cupriavidus</taxon>
    </lineage>
</organism>
<keyword evidence="2 6" id="KW-0255">Endonuclease</keyword>
<dbReference type="GO" id="GO:0006298">
    <property type="term" value="P:mismatch repair"/>
    <property type="evidence" value="ECO:0007669"/>
    <property type="project" value="UniProtKB-UniRule"/>
</dbReference>
<comment type="similarity">
    <text evidence="6">Belongs to the vsr family.</text>
</comment>
<dbReference type="InterPro" id="IPR004603">
    <property type="entry name" value="DNA_mismatch_endonuc_vsr"/>
</dbReference>
<dbReference type="Gene3D" id="3.40.960.10">
    <property type="entry name" value="VSR Endonuclease"/>
    <property type="match status" value="1"/>
</dbReference>
<evidence type="ECO:0000256" key="5">
    <source>
        <dbReference type="ARBA" id="ARBA00023204"/>
    </source>
</evidence>
<dbReference type="EMBL" id="CP032519">
    <property type="protein sequence ID" value="QEZ45235.1"/>
    <property type="molecule type" value="Genomic_DNA"/>
</dbReference>
<accession>A0A5P3VH39</accession>
<dbReference type="GO" id="GO:0004519">
    <property type="term" value="F:endonuclease activity"/>
    <property type="evidence" value="ECO:0007669"/>
    <property type="project" value="UniProtKB-KW"/>
</dbReference>
<evidence type="ECO:0000313" key="8">
    <source>
        <dbReference type="EMBL" id="QEZ45235.1"/>
    </source>
</evidence>
<dbReference type="PIRSF" id="PIRSF018267">
    <property type="entry name" value="VSR_endonuc"/>
    <property type="match status" value="1"/>
</dbReference>
<keyword evidence="5 6" id="KW-0234">DNA repair</keyword>
<dbReference type="CDD" id="cd00221">
    <property type="entry name" value="Vsr"/>
    <property type="match status" value="1"/>
</dbReference>
<evidence type="ECO:0000256" key="7">
    <source>
        <dbReference type="SAM" id="MobiDB-lite"/>
    </source>
</evidence>
<evidence type="ECO:0000256" key="6">
    <source>
        <dbReference type="PIRNR" id="PIRNR018267"/>
    </source>
</evidence>
<proteinExistence type="inferred from homology"/>